<dbReference type="Pfam" id="PF23666">
    <property type="entry name" value="Rcc01698_C"/>
    <property type="match status" value="1"/>
</dbReference>
<evidence type="ECO:0000259" key="2">
    <source>
        <dbReference type="Pfam" id="PF23666"/>
    </source>
</evidence>
<name>A0A8S5U303_9CAUD</name>
<reference evidence="3" key="1">
    <citation type="journal article" date="2021" name="Proc. Natl. Acad. Sci. U.S.A.">
        <title>A Catalog of Tens of Thousands of Viruses from Human Metagenomes Reveals Hidden Associations with Chronic Diseases.</title>
        <authorList>
            <person name="Tisza M.J."/>
            <person name="Buck C.B."/>
        </authorList>
    </citation>
    <scope>NUCLEOTIDE SEQUENCE</scope>
    <source>
        <strain evidence="3">CtFbM77</strain>
    </source>
</reference>
<protein>
    <submittedName>
        <fullName evidence="3">Tail protein</fullName>
    </submittedName>
</protein>
<dbReference type="InterPro" id="IPR032876">
    <property type="entry name" value="J_dom"/>
</dbReference>
<dbReference type="EMBL" id="BK015997">
    <property type="protein sequence ID" value="DAF88840.1"/>
    <property type="molecule type" value="Genomic_DNA"/>
</dbReference>
<dbReference type="InterPro" id="IPR056490">
    <property type="entry name" value="Rcc01698_C"/>
</dbReference>
<organism evidence="3">
    <name type="scientific">Siphoviridae sp. ctFbM77</name>
    <dbReference type="NCBI Taxonomy" id="2825405"/>
    <lineage>
        <taxon>Viruses</taxon>
        <taxon>Duplodnaviria</taxon>
        <taxon>Heunggongvirae</taxon>
        <taxon>Uroviricota</taxon>
        <taxon>Caudoviricetes</taxon>
    </lineage>
</organism>
<feature type="domain" description="Rcc01698-like C-terminal" evidence="2">
    <location>
        <begin position="505"/>
        <end position="577"/>
    </location>
</feature>
<accession>A0A8S5U303</accession>
<evidence type="ECO:0000313" key="3">
    <source>
        <dbReference type="EMBL" id="DAF88840.1"/>
    </source>
</evidence>
<proteinExistence type="predicted"/>
<feature type="domain" description="Tip attachment protein J" evidence="1">
    <location>
        <begin position="218"/>
        <end position="397"/>
    </location>
</feature>
<dbReference type="Pfam" id="PF13550">
    <property type="entry name" value="Phage-tail_3"/>
    <property type="match status" value="1"/>
</dbReference>
<evidence type="ECO:0000259" key="1">
    <source>
        <dbReference type="Pfam" id="PF13550"/>
    </source>
</evidence>
<sequence length="1250" mass="137201">MGLFKTANIVSRADKISNFTVSTAEYGSAVMELLGTTRISGNVIYYDDFTAHEHRETQRSGKGGGVKSTTITYTYTAAVIMGLCEGPIKGIGRVWIDKELYQYPSEKIGMTLYSGTADQQPWPYVVGKHPEKALPYTGLAYMAGVIDLGNNASLPNFNFEVQGKLLDTGDGVDVNPADYIRYILDKVGLQEVEIVGLENYRKYCRESDFLISTPADYTNAKTARDIVNEIASLTNAYMFWSNDRFKIVPRADRPVGEWQPDKQIVYNLTADDFLEQSNGACVTYSRKDSSELYNRFTVEFYNRENAYEKESVSYEDSENIADYGLRQASTTAAHYIYTKKRAVKLAEELARRNKYERNKYTFKLDWSFCRLEPGDLVTLTDANIGLDKQVAMIDGITEDTHGILSVTAISRAAGDYSEALYDVHEVDRPYVDFNAEPGDTDTPLIFQPPSDLTSSGNEIWIAAKGKKDAWGGCTVFVSDNNTNYRKVGTITNNARLGTLAKNMQVSDTTCEVKINGMLLSGTAQDAERGNTLCWVDGECISYITATMLSNGNYRLDGCMRGQYNTTATAHNSGARLVRCDEALLKTEVRKEDVGKKIWLKFCSYNIFSTGEQSLADVQAYEYTINAYYIPPVQNLTAYNRYRQLADGVARYDIVVNWTPPNMATYLEGQLWYKTNNEQAERMVMAEGVPADEMGWQGGWLYGGAGKDQCVIPQAIVGDTYRLAVCTKDEYGMATSPDMSPQIDITVAVKTTTPNTPDDFNISFNDVAVVTWKEVTNSDIAFYEVRRDNYPGVEDVNLLARTNGLSASLALSERTGTLYLYAKSAIGKYSAPADLKYYKAEPPRPEPPVLSPKVGGMGIKCKAVPSDCTGVRYYINDDSVYSKNNTLSYSCEAGVYDVTCAYVDMFGDGPTSGQSTCTVKTVIDENMIADEAISSAKLDKIVQTNISNATANANTALQNSNNALVNANAALSNSNITADKLKKDYSTTTQTETLIATRVANSLGNYSTTEQTANMIAGSIANFKDNTLSQYSTTKQTAAMISSGIADFKDGTLSKYSTTEQTSGMISSSIANFKNDTLSQYSTTKQTEALISSQVASYTDGKLSGYSTIEQTDTAISNMVVKMDAATNKKLESYSTIQQTQDAISLAVKNIDLDGNTLVSKINLANGGILLDGKLIHITGQTLFDDNIVTKKMLQAGSVDAGKIKVDSLSAICATIGTLRTATSGARTEIKDNLIEVYDSNNVLRVKMGVW</sequence>